<gene>
    <name evidence="1" type="ORF">CVT24_006669</name>
</gene>
<evidence type="ECO:0000313" key="2">
    <source>
        <dbReference type="Proteomes" id="UP000284842"/>
    </source>
</evidence>
<dbReference type="Proteomes" id="UP000284842">
    <property type="component" value="Unassembled WGS sequence"/>
</dbReference>
<protein>
    <submittedName>
        <fullName evidence="1">Uncharacterized protein</fullName>
    </submittedName>
</protein>
<dbReference type="AlphaFoldDB" id="A0A409X964"/>
<dbReference type="InParanoid" id="A0A409X964"/>
<dbReference type="EMBL" id="NHTK01004313">
    <property type="protein sequence ID" value="PPQ87261.1"/>
    <property type="molecule type" value="Genomic_DNA"/>
</dbReference>
<proteinExistence type="predicted"/>
<comment type="caution">
    <text evidence="1">The sequence shown here is derived from an EMBL/GenBank/DDBJ whole genome shotgun (WGS) entry which is preliminary data.</text>
</comment>
<name>A0A409X964_9AGAR</name>
<accession>A0A409X964</accession>
<sequence>MLALSAEEWDTLKSDTLLRCLRFSKVVTGLDCLPIRPASYTLKLSDAPVDSQQNQLLVPYIHTCFNQIELFLNDALIRAIEEADVSLGFDTAFDKLIHEAVFDLGSKSFNA</sequence>
<keyword evidence="2" id="KW-1185">Reference proteome</keyword>
<organism evidence="1 2">
    <name type="scientific">Panaeolus cyanescens</name>
    <dbReference type="NCBI Taxonomy" id="181874"/>
    <lineage>
        <taxon>Eukaryota</taxon>
        <taxon>Fungi</taxon>
        <taxon>Dikarya</taxon>
        <taxon>Basidiomycota</taxon>
        <taxon>Agaricomycotina</taxon>
        <taxon>Agaricomycetes</taxon>
        <taxon>Agaricomycetidae</taxon>
        <taxon>Agaricales</taxon>
        <taxon>Agaricineae</taxon>
        <taxon>Galeropsidaceae</taxon>
        <taxon>Panaeolus</taxon>
    </lineage>
</organism>
<reference evidence="1 2" key="1">
    <citation type="journal article" date="2018" name="Evol. Lett.">
        <title>Horizontal gene cluster transfer increased hallucinogenic mushroom diversity.</title>
        <authorList>
            <person name="Reynolds H.T."/>
            <person name="Vijayakumar V."/>
            <person name="Gluck-Thaler E."/>
            <person name="Korotkin H.B."/>
            <person name="Matheny P.B."/>
            <person name="Slot J.C."/>
        </authorList>
    </citation>
    <scope>NUCLEOTIDE SEQUENCE [LARGE SCALE GENOMIC DNA]</scope>
    <source>
        <strain evidence="1 2">2629</strain>
    </source>
</reference>
<evidence type="ECO:0000313" key="1">
    <source>
        <dbReference type="EMBL" id="PPQ87261.1"/>
    </source>
</evidence>